<reference evidence="2" key="1">
    <citation type="submission" date="2021-03" db="EMBL/GenBank/DDBJ databases">
        <title>Draft genome sequence of rust myrtle Austropuccinia psidii MF-1, a brazilian biotype.</title>
        <authorList>
            <person name="Quecine M.C."/>
            <person name="Pachon D.M.R."/>
            <person name="Bonatelli M.L."/>
            <person name="Correr F.H."/>
            <person name="Franceschini L.M."/>
            <person name="Leite T.F."/>
            <person name="Margarido G.R.A."/>
            <person name="Almeida C.A."/>
            <person name="Ferrarezi J.A."/>
            <person name="Labate C.A."/>
        </authorList>
    </citation>
    <scope>NUCLEOTIDE SEQUENCE</scope>
    <source>
        <strain evidence="2">MF-1</strain>
    </source>
</reference>
<proteinExistence type="predicted"/>
<gene>
    <name evidence="2" type="ORF">O181_034306</name>
</gene>
<evidence type="ECO:0000313" key="3">
    <source>
        <dbReference type="Proteomes" id="UP000765509"/>
    </source>
</evidence>
<sequence length="91" mass="10752">MASIDGKEKHDAFNSRMKGKQPPTTQASAKNSPSIQKQLQALSKGKGKEPARDTEAQGFRRMPLKMYFRWQEQRWNFRKRRKQVQNIRNDF</sequence>
<feature type="compositionally biased region" description="Basic and acidic residues" evidence="1">
    <location>
        <begin position="46"/>
        <end position="55"/>
    </location>
</feature>
<name>A0A9Q3H7W5_9BASI</name>
<feature type="compositionally biased region" description="Polar residues" evidence="1">
    <location>
        <begin position="22"/>
        <end position="41"/>
    </location>
</feature>
<organism evidence="2 3">
    <name type="scientific">Austropuccinia psidii MF-1</name>
    <dbReference type="NCBI Taxonomy" id="1389203"/>
    <lineage>
        <taxon>Eukaryota</taxon>
        <taxon>Fungi</taxon>
        <taxon>Dikarya</taxon>
        <taxon>Basidiomycota</taxon>
        <taxon>Pucciniomycotina</taxon>
        <taxon>Pucciniomycetes</taxon>
        <taxon>Pucciniales</taxon>
        <taxon>Sphaerophragmiaceae</taxon>
        <taxon>Austropuccinia</taxon>
    </lineage>
</organism>
<accession>A0A9Q3H7W5</accession>
<dbReference type="EMBL" id="AVOT02012651">
    <property type="protein sequence ID" value="MBW0494591.1"/>
    <property type="molecule type" value="Genomic_DNA"/>
</dbReference>
<evidence type="ECO:0000256" key="1">
    <source>
        <dbReference type="SAM" id="MobiDB-lite"/>
    </source>
</evidence>
<comment type="caution">
    <text evidence="2">The sequence shown here is derived from an EMBL/GenBank/DDBJ whole genome shotgun (WGS) entry which is preliminary data.</text>
</comment>
<protein>
    <submittedName>
        <fullName evidence="2">Uncharacterized protein</fullName>
    </submittedName>
</protein>
<feature type="region of interest" description="Disordered" evidence="1">
    <location>
        <begin position="1"/>
        <end position="60"/>
    </location>
</feature>
<evidence type="ECO:0000313" key="2">
    <source>
        <dbReference type="EMBL" id="MBW0494591.1"/>
    </source>
</evidence>
<dbReference type="AlphaFoldDB" id="A0A9Q3H7W5"/>
<dbReference type="Proteomes" id="UP000765509">
    <property type="component" value="Unassembled WGS sequence"/>
</dbReference>
<keyword evidence="3" id="KW-1185">Reference proteome</keyword>
<feature type="compositionally biased region" description="Basic and acidic residues" evidence="1">
    <location>
        <begin position="1"/>
        <end position="13"/>
    </location>
</feature>